<organism evidence="1 2">
    <name type="scientific">Psilocybe cyanescens</name>
    <dbReference type="NCBI Taxonomy" id="93625"/>
    <lineage>
        <taxon>Eukaryota</taxon>
        <taxon>Fungi</taxon>
        <taxon>Dikarya</taxon>
        <taxon>Basidiomycota</taxon>
        <taxon>Agaricomycotina</taxon>
        <taxon>Agaricomycetes</taxon>
        <taxon>Agaricomycetidae</taxon>
        <taxon>Agaricales</taxon>
        <taxon>Agaricineae</taxon>
        <taxon>Strophariaceae</taxon>
        <taxon>Psilocybe</taxon>
    </lineage>
</organism>
<dbReference type="EMBL" id="NHYD01003124">
    <property type="protein sequence ID" value="PPQ82558.1"/>
    <property type="molecule type" value="Genomic_DNA"/>
</dbReference>
<sequence length="230" mass="25572">MSSSLQTSSVLESEPLQVNKTRAILADNVEIDGWYNGEMGKTKHTLRAGSEVIIFASKEKRTTTRVSTGAHGPEVEYEYALTAELPDKAWKTFLGVGLAIEGQRIPHKDLSQVPTSHRTKSSSKNLGEMRRDAFWKANQLAYIRKEIVVKVGRNSPTGIKTLDLGDCVRICSGATTIRNGGKVPEEPTDHNFELAGYSFQFTVPTVHTATWKSNIYHSARIFKETFIVED</sequence>
<gene>
    <name evidence="1" type="ORF">CVT25_007167</name>
</gene>
<dbReference type="InParanoid" id="A0A409WVL0"/>
<keyword evidence="2" id="KW-1185">Reference proteome</keyword>
<evidence type="ECO:0000313" key="1">
    <source>
        <dbReference type="EMBL" id="PPQ82558.1"/>
    </source>
</evidence>
<proteinExistence type="predicted"/>
<protein>
    <submittedName>
        <fullName evidence="1">Uncharacterized protein</fullName>
    </submittedName>
</protein>
<evidence type="ECO:0000313" key="2">
    <source>
        <dbReference type="Proteomes" id="UP000283269"/>
    </source>
</evidence>
<accession>A0A409WVL0</accession>
<dbReference type="Proteomes" id="UP000283269">
    <property type="component" value="Unassembled WGS sequence"/>
</dbReference>
<dbReference type="AlphaFoldDB" id="A0A409WVL0"/>
<name>A0A409WVL0_PSICY</name>
<comment type="caution">
    <text evidence="1">The sequence shown here is derived from an EMBL/GenBank/DDBJ whole genome shotgun (WGS) entry which is preliminary data.</text>
</comment>
<reference evidence="1 2" key="1">
    <citation type="journal article" date="2018" name="Evol. Lett.">
        <title>Horizontal gene cluster transfer increased hallucinogenic mushroom diversity.</title>
        <authorList>
            <person name="Reynolds H.T."/>
            <person name="Vijayakumar V."/>
            <person name="Gluck-Thaler E."/>
            <person name="Korotkin H.B."/>
            <person name="Matheny P.B."/>
            <person name="Slot J.C."/>
        </authorList>
    </citation>
    <scope>NUCLEOTIDE SEQUENCE [LARGE SCALE GENOMIC DNA]</scope>
    <source>
        <strain evidence="1 2">2631</strain>
    </source>
</reference>